<keyword evidence="5 7" id="KW-0472">Membrane</keyword>
<evidence type="ECO:0000256" key="2">
    <source>
        <dbReference type="ARBA" id="ARBA00022475"/>
    </source>
</evidence>
<keyword evidence="6 8" id="KW-0012">Acyltransferase</keyword>
<comment type="subcellular location">
    <subcellularLocation>
        <location evidence="1">Cell inner membrane</location>
    </subcellularLocation>
</comment>
<evidence type="ECO:0000256" key="6">
    <source>
        <dbReference type="ARBA" id="ARBA00023315"/>
    </source>
</evidence>
<dbReference type="InterPro" id="IPR004960">
    <property type="entry name" value="LipA_acyltrans"/>
</dbReference>
<proteinExistence type="predicted"/>
<organism evidence="8 9">
    <name type="scientific">Kingella potus</name>
    <dbReference type="NCBI Taxonomy" id="265175"/>
    <lineage>
        <taxon>Bacteria</taxon>
        <taxon>Pseudomonadati</taxon>
        <taxon>Pseudomonadota</taxon>
        <taxon>Betaproteobacteria</taxon>
        <taxon>Neisseriales</taxon>
        <taxon>Neisseriaceae</taxon>
        <taxon>Kingella</taxon>
    </lineage>
</organism>
<evidence type="ECO:0000256" key="1">
    <source>
        <dbReference type="ARBA" id="ARBA00004533"/>
    </source>
</evidence>
<keyword evidence="7" id="KW-0812">Transmembrane</keyword>
<dbReference type="Proteomes" id="UP000254293">
    <property type="component" value="Unassembled WGS sequence"/>
</dbReference>
<evidence type="ECO:0000313" key="8">
    <source>
        <dbReference type="EMBL" id="STR02935.1"/>
    </source>
</evidence>
<accession>A0A377R5V3</accession>
<dbReference type="CDD" id="cd07984">
    <property type="entry name" value="LPLAT_LABLAT-like"/>
    <property type="match status" value="1"/>
</dbReference>
<reference evidence="8 9" key="1">
    <citation type="submission" date="2018-06" db="EMBL/GenBank/DDBJ databases">
        <authorList>
            <consortium name="Pathogen Informatics"/>
            <person name="Doyle S."/>
        </authorList>
    </citation>
    <scope>NUCLEOTIDE SEQUENCE [LARGE SCALE GENOMIC DNA]</scope>
    <source>
        <strain evidence="8 9">NCTC13336</strain>
    </source>
</reference>
<dbReference type="PANTHER" id="PTHR30606:SF10">
    <property type="entry name" value="PHOSPHATIDYLINOSITOL MANNOSIDE ACYLTRANSFERASE"/>
    <property type="match status" value="1"/>
</dbReference>
<dbReference type="Pfam" id="PF03279">
    <property type="entry name" value="Lip_A_acyltrans"/>
    <property type="match status" value="1"/>
</dbReference>
<keyword evidence="3" id="KW-0997">Cell inner membrane</keyword>
<keyword evidence="4 8" id="KW-0808">Transferase</keyword>
<evidence type="ECO:0000313" key="9">
    <source>
        <dbReference type="Proteomes" id="UP000254293"/>
    </source>
</evidence>
<dbReference type="EMBL" id="UGJJ01000002">
    <property type="protein sequence ID" value="STR02935.1"/>
    <property type="molecule type" value="Genomic_DNA"/>
</dbReference>
<dbReference type="GO" id="GO:0016746">
    <property type="term" value="F:acyltransferase activity"/>
    <property type="evidence" value="ECO:0007669"/>
    <property type="project" value="UniProtKB-KW"/>
</dbReference>
<dbReference type="OrthoDB" id="9808633at2"/>
<name>A0A377R5V3_9NEIS</name>
<dbReference type="GO" id="GO:0005886">
    <property type="term" value="C:plasma membrane"/>
    <property type="evidence" value="ECO:0007669"/>
    <property type="project" value="UniProtKB-SubCell"/>
</dbReference>
<dbReference type="GO" id="GO:0009247">
    <property type="term" value="P:glycolipid biosynthetic process"/>
    <property type="evidence" value="ECO:0007669"/>
    <property type="project" value="UniProtKB-ARBA"/>
</dbReference>
<protein>
    <submittedName>
        <fullName evidence="8">Lipid A biosynthesis lauroyl acyltransferase</fullName>
    </submittedName>
</protein>
<dbReference type="AlphaFoldDB" id="A0A377R5V3"/>
<gene>
    <name evidence="8" type="ORF">NCTC13336_01823</name>
</gene>
<keyword evidence="9" id="KW-1185">Reference proteome</keyword>
<evidence type="ECO:0000256" key="4">
    <source>
        <dbReference type="ARBA" id="ARBA00022679"/>
    </source>
</evidence>
<feature type="transmembrane region" description="Helical" evidence="7">
    <location>
        <begin position="31"/>
        <end position="51"/>
    </location>
</feature>
<dbReference type="RefSeq" id="WP_115308800.1">
    <property type="nucleotide sequence ID" value="NZ_CP091516.1"/>
</dbReference>
<evidence type="ECO:0000256" key="3">
    <source>
        <dbReference type="ARBA" id="ARBA00022519"/>
    </source>
</evidence>
<sequence length="309" mass="35535">MKPLQHNHWAAQQERGSRLFLALTTLMVRHLPAWLMKPCIWLVVCYFYATAPRARRHIRRYQSRLHAAFPTVKLPRMAHFCQFTAFGTAICDRFAVWQRKIRYEDLTVEDPDDVYALVRQNGRGQIFACSHIGNTEICRALVSHNQGFKLNVLVHSQHAQAFNEALHKAGAARIRLIQVGDLDAHLMLELNRRIENGEWLAIAADRVPIRGEKTVAVRFLGHTAPLSQGAWLLAALLKTQIHTLFCIKQNGRYHLKLRRFADTANWTRAGRQHDIAAAAQQFADMMAQECAANPLQWFNFYDFWDDEAA</sequence>
<dbReference type="PANTHER" id="PTHR30606">
    <property type="entry name" value="LIPID A BIOSYNTHESIS LAUROYL ACYLTRANSFERASE"/>
    <property type="match status" value="1"/>
</dbReference>
<keyword evidence="7" id="KW-1133">Transmembrane helix</keyword>
<evidence type="ECO:0000256" key="7">
    <source>
        <dbReference type="SAM" id="Phobius"/>
    </source>
</evidence>
<keyword evidence="2" id="KW-1003">Cell membrane</keyword>
<evidence type="ECO:0000256" key="5">
    <source>
        <dbReference type="ARBA" id="ARBA00023136"/>
    </source>
</evidence>